<dbReference type="RefSeq" id="WP_134436664.1">
    <property type="nucleotide sequence ID" value="NZ_JAWZLG010000074.1"/>
</dbReference>
<sequence length="142" mass="16042">MKKYIISFLPFLILLSSCEDSNEPESITDYTIKIQAVYFTVDDLTNEKPDSNAAVYIYYDTSSVDFLSYEYKGNGVFISQTDTITPNQTDKIDKSGYASFIPRNIEQPLTIGVESNYYAGRISLENLSSASKPINYKLINKP</sequence>
<gene>
    <name evidence="1" type="ORF">E2605_12485</name>
</gene>
<dbReference type="Proteomes" id="UP000297861">
    <property type="component" value="Unassembled WGS sequence"/>
</dbReference>
<organism evidence="1 2">
    <name type="scientific">Dysgonomonas capnocytophagoides</name>
    <dbReference type="NCBI Taxonomy" id="45254"/>
    <lineage>
        <taxon>Bacteria</taxon>
        <taxon>Pseudomonadati</taxon>
        <taxon>Bacteroidota</taxon>
        <taxon>Bacteroidia</taxon>
        <taxon>Bacteroidales</taxon>
        <taxon>Dysgonomonadaceae</taxon>
        <taxon>Dysgonomonas</taxon>
    </lineage>
</organism>
<protein>
    <submittedName>
        <fullName evidence="1">Uncharacterized protein</fullName>
    </submittedName>
</protein>
<dbReference type="AlphaFoldDB" id="A0A4Y8KZ26"/>
<reference evidence="1 2" key="1">
    <citation type="submission" date="2019-03" db="EMBL/GenBank/DDBJ databases">
        <title>San Antonio Military Medical Center submission to MRSN (WRAIR), pending publication.</title>
        <authorList>
            <person name="Blyth D.M."/>
            <person name="Mccarthy S.L."/>
            <person name="Schall S.E."/>
            <person name="Stam J.A."/>
            <person name="Ong A.C."/>
            <person name="Mcgann P.T."/>
        </authorList>
    </citation>
    <scope>NUCLEOTIDE SEQUENCE [LARGE SCALE GENOMIC DNA]</scope>
    <source>
        <strain evidence="1 2">MRSN571793</strain>
    </source>
</reference>
<keyword evidence="2" id="KW-1185">Reference proteome</keyword>
<accession>A0A4Y8KZ26</accession>
<evidence type="ECO:0000313" key="1">
    <source>
        <dbReference type="EMBL" id="TFD95645.1"/>
    </source>
</evidence>
<proteinExistence type="predicted"/>
<evidence type="ECO:0000313" key="2">
    <source>
        <dbReference type="Proteomes" id="UP000297861"/>
    </source>
</evidence>
<name>A0A4Y8KZ26_9BACT</name>
<comment type="caution">
    <text evidence="1">The sequence shown here is derived from an EMBL/GenBank/DDBJ whole genome shotgun (WGS) entry which is preliminary data.</text>
</comment>
<dbReference type="PROSITE" id="PS51257">
    <property type="entry name" value="PROKAR_LIPOPROTEIN"/>
    <property type="match status" value="1"/>
</dbReference>
<dbReference type="EMBL" id="SOML01000007">
    <property type="protein sequence ID" value="TFD95645.1"/>
    <property type="molecule type" value="Genomic_DNA"/>
</dbReference>